<dbReference type="InterPro" id="IPR036397">
    <property type="entry name" value="RNaseH_sf"/>
</dbReference>
<feature type="region of interest" description="Disordered" evidence="1">
    <location>
        <begin position="213"/>
        <end position="241"/>
    </location>
</feature>
<evidence type="ECO:0000313" key="3">
    <source>
        <dbReference type="Proteomes" id="UP000694864"/>
    </source>
</evidence>
<feature type="compositionally biased region" description="Polar residues" evidence="1">
    <location>
        <begin position="223"/>
        <end position="241"/>
    </location>
</feature>
<protein>
    <submittedName>
        <fullName evidence="4">Uncharacterized protein LOC104783743</fullName>
    </submittedName>
</protein>
<evidence type="ECO:0000259" key="2">
    <source>
        <dbReference type="Pfam" id="PF13456"/>
    </source>
</evidence>
<evidence type="ECO:0000313" key="4">
    <source>
        <dbReference type="RefSeq" id="XP_010507162.1"/>
    </source>
</evidence>
<dbReference type="Gene3D" id="3.30.420.10">
    <property type="entry name" value="Ribonuclease H-like superfamily/Ribonuclease H"/>
    <property type="match status" value="1"/>
</dbReference>
<dbReference type="InterPro" id="IPR002156">
    <property type="entry name" value="RNaseH_domain"/>
</dbReference>
<dbReference type="GeneID" id="104783743"/>
<dbReference type="Pfam" id="PF13456">
    <property type="entry name" value="RVT_3"/>
    <property type="match status" value="1"/>
</dbReference>
<name>A0ABM0YX05_CAMSA</name>
<gene>
    <name evidence="4" type="primary">LOC104783743</name>
</gene>
<feature type="domain" description="RNase H type-1" evidence="2">
    <location>
        <begin position="252"/>
        <end position="372"/>
    </location>
</feature>
<dbReference type="RefSeq" id="XP_010507162.1">
    <property type="nucleotide sequence ID" value="XM_010508860.1"/>
</dbReference>
<dbReference type="Proteomes" id="UP000694864">
    <property type="component" value="Chromosome 4"/>
</dbReference>
<dbReference type="InterPro" id="IPR044730">
    <property type="entry name" value="RNase_H-like_dom_plant"/>
</dbReference>
<proteinExistence type="predicted"/>
<evidence type="ECO:0000256" key="1">
    <source>
        <dbReference type="SAM" id="MobiDB-lite"/>
    </source>
</evidence>
<dbReference type="PANTHER" id="PTHR47074:SF48">
    <property type="entry name" value="POLYNUCLEOTIDYL TRANSFERASE, RIBONUCLEASE H-LIKE SUPERFAMILY PROTEIN"/>
    <property type="match status" value="1"/>
</dbReference>
<keyword evidence="3" id="KW-1185">Reference proteome</keyword>
<dbReference type="InterPro" id="IPR012337">
    <property type="entry name" value="RNaseH-like_sf"/>
</dbReference>
<accession>A0ABM0YX05</accession>
<dbReference type="InterPro" id="IPR052929">
    <property type="entry name" value="RNase_H-like_EbsB-rel"/>
</dbReference>
<dbReference type="CDD" id="cd06222">
    <property type="entry name" value="RNase_H_like"/>
    <property type="match status" value="1"/>
</dbReference>
<sequence>MAQIYRSRYFSKSDPLNAPLGSRPSYWRSIHEAQNMIRQGLRAIIGTGESINIWQHQWLGAKPAQAVYSTRNIPPELHQTVSRIRVVKDLIEDCGREWKQDLISIILPEEAARKILQLRQGGRLTRDRYAWDYSRSGHYSVKSGYWVLSEIINKRNECSSSRETVNHLLFKCTFSRLTWALSSFPVSPEGEWNSLLFQGKEFSALELTEKAKEDEDEWRLQKPPQQHTEAHQSTNSATTSWIPPPTDWIKCNSDGAWSENGTNTGLGWVVRNENGQVLWVEMRAMPRVNTVLESEIIALRNAVLMLSRFNYRKLIFESDSQQLVSIMNDGRDVPFLGPIIQDIRQAFQHFEEVKLHYTPRESNQVADKVARETISLENYVSRIFSLVPIWLKQLAEL</sequence>
<organism evidence="3 4">
    <name type="scientific">Camelina sativa</name>
    <name type="common">False flax</name>
    <name type="synonym">Myagrum sativum</name>
    <dbReference type="NCBI Taxonomy" id="90675"/>
    <lineage>
        <taxon>Eukaryota</taxon>
        <taxon>Viridiplantae</taxon>
        <taxon>Streptophyta</taxon>
        <taxon>Embryophyta</taxon>
        <taxon>Tracheophyta</taxon>
        <taxon>Spermatophyta</taxon>
        <taxon>Magnoliopsida</taxon>
        <taxon>eudicotyledons</taxon>
        <taxon>Gunneridae</taxon>
        <taxon>Pentapetalae</taxon>
        <taxon>rosids</taxon>
        <taxon>malvids</taxon>
        <taxon>Brassicales</taxon>
        <taxon>Brassicaceae</taxon>
        <taxon>Camelineae</taxon>
        <taxon>Camelina</taxon>
    </lineage>
</organism>
<dbReference type="SUPFAM" id="SSF53098">
    <property type="entry name" value="Ribonuclease H-like"/>
    <property type="match status" value="1"/>
</dbReference>
<reference evidence="3" key="1">
    <citation type="journal article" date="2014" name="Nat. Commun.">
        <title>The emerging biofuel crop Camelina sativa retains a highly undifferentiated hexaploid genome structure.</title>
        <authorList>
            <person name="Kagale S."/>
            <person name="Koh C."/>
            <person name="Nixon J."/>
            <person name="Bollina V."/>
            <person name="Clarke W.E."/>
            <person name="Tuteja R."/>
            <person name="Spillane C."/>
            <person name="Robinson S.J."/>
            <person name="Links M.G."/>
            <person name="Clarke C."/>
            <person name="Higgins E.E."/>
            <person name="Huebert T."/>
            <person name="Sharpe A.G."/>
            <person name="Parkin I.A."/>
        </authorList>
    </citation>
    <scope>NUCLEOTIDE SEQUENCE [LARGE SCALE GENOMIC DNA]</scope>
    <source>
        <strain evidence="3">cv. DH55</strain>
    </source>
</reference>
<dbReference type="PANTHER" id="PTHR47074">
    <property type="entry name" value="BNAC02G40300D PROTEIN"/>
    <property type="match status" value="1"/>
</dbReference>
<reference evidence="4" key="2">
    <citation type="submission" date="2025-08" db="UniProtKB">
        <authorList>
            <consortium name="RefSeq"/>
        </authorList>
    </citation>
    <scope>IDENTIFICATION</scope>
    <source>
        <tissue evidence="4">Leaf</tissue>
    </source>
</reference>